<dbReference type="GO" id="GO:0016226">
    <property type="term" value="P:iron-sulfur cluster assembly"/>
    <property type="evidence" value="ECO:0007669"/>
    <property type="project" value="TreeGrafter"/>
</dbReference>
<gene>
    <name evidence="2" type="ORF">PPENT_87.1.T0210386</name>
</gene>
<feature type="repeat" description="WD" evidence="1">
    <location>
        <begin position="108"/>
        <end position="150"/>
    </location>
</feature>
<dbReference type="SMART" id="SM00320">
    <property type="entry name" value="WD40"/>
    <property type="match status" value="3"/>
</dbReference>
<dbReference type="GO" id="GO:0097361">
    <property type="term" value="C:cytosolic [4Fe-4S] assembly targeting complex"/>
    <property type="evidence" value="ECO:0007669"/>
    <property type="project" value="TreeGrafter"/>
</dbReference>
<accession>A0A8S1TK02</accession>
<keyword evidence="3" id="KW-1185">Reference proteome</keyword>
<dbReference type="EMBL" id="CAJJDO010000021">
    <property type="protein sequence ID" value="CAD8151502.1"/>
    <property type="molecule type" value="Genomic_DNA"/>
</dbReference>
<dbReference type="Pfam" id="PF00400">
    <property type="entry name" value="WD40"/>
    <property type="match status" value="3"/>
</dbReference>
<proteinExistence type="predicted"/>
<comment type="caution">
    <text evidence="2">The sequence shown here is derived from an EMBL/GenBank/DDBJ whole genome shotgun (WGS) entry which is preliminary data.</text>
</comment>
<dbReference type="PANTHER" id="PTHR19920:SF0">
    <property type="entry name" value="CYTOSOLIC IRON-SULFUR PROTEIN ASSEMBLY PROTEIN CIAO1-RELATED"/>
    <property type="match status" value="1"/>
</dbReference>
<evidence type="ECO:0000313" key="2">
    <source>
        <dbReference type="EMBL" id="CAD8151502.1"/>
    </source>
</evidence>
<dbReference type="AlphaFoldDB" id="A0A8S1TK02"/>
<dbReference type="PANTHER" id="PTHR19920">
    <property type="entry name" value="WD40 PROTEIN CIAO1"/>
    <property type="match status" value="1"/>
</dbReference>
<dbReference type="OrthoDB" id="338631at2759"/>
<dbReference type="PROSITE" id="PS50082">
    <property type="entry name" value="WD_REPEATS_2"/>
    <property type="match status" value="1"/>
</dbReference>
<protein>
    <submittedName>
        <fullName evidence="2">Uncharacterized protein</fullName>
    </submittedName>
</protein>
<keyword evidence="1" id="KW-0853">WD repeat</keyword>
<evidence type="ECO:0000313" key="3">
    <source>
        <dbReference type="Proteomes" id="UP000689195"/>
    </source>
</evidence>
<evidence type="ECO:0000256" key="1">
    <source>
        <dbReference type="PROSITE-ProRule" id="PRU00221"/>
    </source>
</evidence>
<sequence>MCTINQNLEKETYELLNDNTIYQNQWCGAIAIDENYNLLFVGHKFAIKVFELKNGALKQLNLLLNHSDYVTSLNLLQKKSYILSGSHDKQIAVMCTQLMSNPKYIKKLKGHMDTINCIIPHPINEEMFISSSKDCKIKFWTFSSKHSRKHCYQTITEHKKSVMKLSINQQGNTLISLGMDKLILVLTQLELFWVVKQKIYLNKLGPNICFITNEMFIFQPNQLFSAKHRSENIWIYAQDKKNQKYYSFQKDIQISDNTQNCIGSFPFFYNHQKRLLIFQNGNSLKIIKFQNLEQGVFNIEQIIIFSNQIQNNPLSFICGAISNDWKYLVTWDKTSFLLQVRKYVGIE</sequence>
<dbReference type="InterPro" id="IPR001680">
    <property type="entry name" value="WD40_rpt"/>
</dbReference>
<dbReference type="Proteomes" id="UP000689195">
    <property type="component" value="Unassembled WGS sequence"/>
</dbReference>
<organism evidence="2 3">
    <name type="scientific">Paramecium pentaurelia</name>
    <dbReference type="NCBI Taxonomy" id="43138"/>
    <lineage>
        <taxon>Eukaryota</taxon>
        <taxon>Sar</taxon>
        <taxon>Alveolata</taxon>
        <taxon>Ciliophora</taxon>
        <taxon>Intramacronucleata</taxon>
        <taxon>Oligohymenophorea</taxon>
        <taxon>Peniculida</taxon>
        <taxon>Parameciidae</taxon>
        <taxon>Paramecium</taxon>
    </lineage>
</organism>
<reference evidence="2" key="1">
    <citation type="submission" date="2021-01" db="EMBL/GenBank/DDBJ databases">
        <authorList>
            <consortium name="Genoscope - CEA"/>
            <person name="William W."/>
        </authorList>
    </citation>
    <scope>NUCLEOTIDE SEQUENCE</scope>
</reference>
<name>A0A8S1TK02_9CILI</name>